<evidence type="ECO:0000256" key="8">
    <source>
        <dbReference type="RuleBase" id="RU004398"/>
    </source>
</evidence>
<dbReference type="Gene3D" id="3.30.2380.10">
    <property type="entry name" value="CGI121/TPRKB"/>
    <property type="match status" value="1"/>
</dbReference>
<dbReference type="GO" id="GO:0005829">
    <property type="term" value="C:cytosol"/>
    <property type="evidence" value="ECO:0007669"/>
    <property type="project" value="TreeGrafter"/>
</dbReference>
<dbReference type="InterPro" id="IPR013926">
    <property type="entry name" value="CGI121/TPRKB"/>
</dbReference>
<evidence type="ECO:0000256" key="1">
    <source>
        <dbReference type="ARBA" id="ARBA00004123"/>
    </source>
</evidence>
<keyword evidence="10" id="KW-1185">Reference proteome</keyword>
<organism evidence="9 10">
    <name type="scientific">Phanerochaete sordida</name>
    <dbReference type="NCBI Taxonomy" id="48140"/>
    <lineage>
        <taxon>Eukaryota</taxon>
        <taxon>Fungi</taxon>
        <taxon>Dikarya</taxon>
        <taxon>Basidiomycota</taxon>
        <taxon>Agaricomycotina</taxon>
        <taxon>Agaricomycetes</taxon>
        <taxon>Polyporales</taxon>
        <taxon>Phanerochaetaceae</taxon>
        <taxon>Phanerochaete</taxon>
    </lineage>
</organism>
<dbReference type="GO" id="GO:0005634">
    <property type="term" value="C:nucleus"/>
    <property type="evidence" value="ECO:0007669"/>
    <property type="project" value="UniProtKB-SubCell"/>
</dbReference>
<evidence type="ECO:0000256" key="3">
    <source>
        <dbReference type="ARBA" id="ARBA00015316"/>
    </source>
</evidence>
<dbReference type="EMBL" id="BPQB01000001">
    <property type="protein sequence ID" value="GJE83965.1"/>
    <property type="molecule type" value="Genomic_DNA"/>
</dbReference>
<accession>A0A9P3L6K8</accession>
<evidence type="ECO:0000313" key="10">
    <source>
        <dbReference type="Proteomes" id="UP000703269"/>
    </source>
</evidence>
<proteinExistence type="inferred from homology"/>
<evidence type="ECO:0000256" key="2">
    <source>
        <dbReference type="ARBA" id="ARBA00005546"/>
    </source>
</evidence>
<evidence type="ECO:0000256" key="5">
    <source>
        <dbReference type="ARBA" id="ARBA00022694"/>
    </source>
</evidence>
<evidence type="ECO:0000256" key="6">
    <source>
        <dbReference type="ARBA" id="ARBA00023242"/>
    </source>
</evidence>
<evidence type="ECO:0000313" key="9">
    <source>
        <dbReference type="EMBL" id="GJE83965.1"/>
    </source>
</evidence>
<dbReference type="Pfam" id="PF08617">
    <property type="entry name" value="CGI-121"/>
    <property type="match status" value="1"/>
</dbReference>
<dbReference type="GO" id="GO:0000408">
    <property type="term" value="C:EKC/KEOPS complex"/>
    <property type="evidence" value="ECO:0007669"/>
    <property type="project" value="TreeGrafter"/>
</dbReference>
<dbReference type="Proteomes" id="UP000703269">
    <property type="component" value="Unassembled WGS sequence"/>
</dbReference>
<evidence type="ECO:0000256" key="4">
    <source>
        <dbReference type="ARBA" id="ARBA00016009"/>
    </source>
</evidence>
<dbReference type="PANTHER" id="PTHR15840">
    <property type="entry name" value="CGI-121 FAMILY MEMBER"/>
    <property type="match status" value="1"/>
</dbReference>
<keyword evidence="5" id="KW-0819">tRNA processing</keyword>
<dbReference type="InterPro" id="IPR036504">
    <property type="entry name" value="CGI121/TPRKB_sf"/>
</dbReference>
<comment type="function">
    <text evidence="7">Component of the EKC/KEOPS complex that is required for the formation of a threonylcarbamoyl group on adenosine at position 37 (t(6)A37) in tRNAs that read codons beginning with adenine. The complex is probably involved in the transfer of the threonylcarbamoyl moiety of threonylcarbamoyl-AMP (TC-AMP) to the N6 group of A37. CGI121 acts as an allosteric effector that regulates the t(6)A activity of the complex. The EKC/KEOPS complex also promotes both telomere uncapping and telomere elongation. The complex is required for efficient recruitment of transcriptional coactivators. CGI121 is not required for tRNA modification.</text>
</comment>
<dbReference type="AlphaFoldDB" id="A0A9P3L6K8"/>
<sequence length="199" mass="22055">METYRYPQFPPELATVYAALFTDVQNAAELKTRLVSASVMPGNEGDVEREAVNFAFVDARLVTSVLHLQTAIYHAILAATQDSLRTKTVHSEVLWTLNPSNNISEAFRRYGVTDDSKALFVIRIDKDVSDIVPKMQAAVKGTVAPLSSLSNITDWAAVNKYHKLNNELAVREHARDPARERVIVDEIVISSVAMKSVQA</sequence>
<dbReference type="SUPFAM" id="SSF143870">
    <property type="entry name" value="PF0523-like"/>
    <property type="match status" value="1"/>
</dbReference>
<dbReference type="PANTHER" id="PTHR15840:SF10">
    <property type="entry name" value="EKC_KEOPS COMPLEX SUBUNIT TPRKB"/>
    <property type="match status" value="1"/>
</dbReference>
<dbReference type="GO" id="GO:0002949">
    <property type="term" value="P:tRNA threonylcarbamoyladenosine modification"/>
    <property type="evidence" value="ECO:0007669"/>
    <property type="project" value="TreeGrafter"/>
</dbReference>
<gene>
    <name evidence="9" type="ORF">PsYK624_000380</name>
</gene>
<evidence type="ECO:0000256" key="7">
    <source>
        <dbReference type="ARBA" id="ARBA00025043"/>
    </source>
</evidence>
<protein>
    <recommendedName>
        <fullName evidence="4">EKC/KEOPS complex subunit CGI121</fullName>
    </recommendedName>
    <alternativeName>
        <fullName evidence="3">EKC/KEOPS complex subunit cgi121</fullName>
    </alternativeName>
</protein>
<comment type="caution">
    <text evidence="9">The sequence shown here is derived from an EMBL/GenBank/DDBJ whole genome shotgun (WGS) entry which is preliminary data.</text>
</comment>
<name>A0A9P3L6K8_9APHY</name>
<comment type="similarity">
    <text evidence="2 8">Belongs to the CGI121/TPRKB family.</text>
</comment>
<dbReference type="OrthoDB" id="329139at2759"/>
<keyword evidence="6 8" id="KW-0539">Nucleus</keyword>
<reference evidence="9 10" key="1">
    <citation type="submission" date="2021-08" db="EMBL/GenBank/DDBJ databases">
        <title>Draft Genome Sequence of Phanerochaete sordida strain YK-624.</title>
        <authorList>
            <person name="Mori T."/>
            <person name="Dohra H."/>
            <person name="Suzuki T."/>
            <person name="Kawagishi H."/>
            <person name="Hirai H."/>
        </authorList>
    </citation>
    <scope>NUCLEOTIDE SEQUENCE [LARGE SCALE GENOMIC DNA]</scope>
    <source>
        <strain evidence="9 10">YK-624</strain>
    </source>
</reference>
<comment type="subcellular location">
    <subcellularLocation>
        <location evidence="1">Nucleus</location>
    </subcellularLocation>
</comment>